<feature type="domain" description="BD-FAE-like" evidence="1">
    <location>
        <begin position="20"/>
        <end position="121"/>
    </location>
</feature>
<dbReference type="InterPro" id="IPR029058">
    <property type="entry name" value="AB_hydrolase_fold"/>
</dbReference>
<comment type="caution">
    <text evidence="2">The sequence shown here is derived from an EMBL/GenBank/DDBJ whole genome shotgun (WGS) entry which is preliminary data.</text>
</comment>
<name>A0A9W6SIB8_9ACTN</name>
<dbReference type="Pfam" id="PF20434">
    <property type="entry name" value="BD-FAE"/>
    <property type="match status" value="1"/>
</dbReference>
<dbReference type="AlphaFoldDB" id="A0A9W6SIB8"/>
<organism evidence="2 3">
    <name type="scientific">Actinorhabdospora filicis</name>
    <dbReference type="NCBI Taxonomy" id="1785913"/>
    <lineage>
        <taxon>Bacteria</taxon>
        <taxon>Bacillati</taxon>
        <taxon>Actinomycetota</taxon>
        <taxon>Actinomycetes</taxon>
        <taxon>Micromonosporales</taxon>
        <taxon>Micromonosporaceae</taxon>
        <taxon>Actinorhabdospora</taxon>
    </lineage>
</organism>
<keyword evidence="3" id="KW-1185">Reference proteome</keyword>
<dbReference type="SUPFAM" id="SSF53474">
    <property type="entry name" value="alpha/beta-Hydrolases"/>
    <property type="match status" value="1"/>
</dbReference>
<evidence type="ECO:0000313" key="2">
    <source>
        <dbReference type="EMBL" id="GLZ76029.1"/>
    </source>
</evidence>
<accession>A0A9W6SIB8</accession>
<protein>
    <recommendedName>
        <fullName evidence="1">BD-FAE-like domain-containing protein</fullName>
    </recommendedName>
</protein>
<gene>
    <name evidence="2" type="ORF">Afil01_08360</name>
</gene>
<dbReference type="InterPro" id="IPR049492">
    <property type="entry name" value="BD-FAE-like_dom"/>
</dbReference>
<dbReference type="EMBL" id="BSTX01000001">
    <property type="protein sequence ID" value="GLZ76029.1"/>
    <property type="molecule type" value="Genomic_DNA"/>
</dbReference>
<dbReference type="Gene3D" id="3.40.50.1820">
    <property type="entry name" value="alpha/beta hydrolase"/>
    <property type="match status" value="1"/>
</dbReference>
<evidence type="ECO:0000259" key="1">
    <source>
        <dbReference type="Pfam" id="PF20434"/>
    </source>
</evidence>
<reference evidence="2" key="1">
    <citation type="submission" date="2023-03" db="EMBL/GenBank/DDBJ databases">
        <title>Actinorhabdospora filicis NBRC 111898.</title>
        <authorList>
            <person name="Ichikawa N."/>
            <person name="Sato H."/>
            <person name="Tonouchi N."/>
        </authorList>
    </citation>
    <scope>NUCLEOTIDE SEQUENCE</scope>
    <source>
        <strain evidence="2">NBRC 111898</strain>
    </source>
</reference>
<sequence>MAPFVLDTPEVTRERVGHYDLYLPEPTPLSETGPRPAVIMLHGGPVNPAWPASPRDWLGYRGLGAQIASRGYVGVVVDHGLHSFGHYPQAWADCRAAIDAVRADPRVDGDRIVVWVFSGGGPFVVPLHTERVEGLRAVALTYPLLAHPELAEGFDVLDAIDALGALPLIFTRVGLEHPPLVDGQEKFLAAAAERDFELDLIDVPNGHHGFEQIDHTEESREALERAFELIFARLA</sequence>
<proteinExistence type="predicted"/>
<dbReference type="Proteomes" id="UP001165079">
    <property type="component" value="Unassembled WGS sequence"/>
</dbReference>
<evidence type="ECO:0000313" key="3">
    <source>
        <dbReference type="Proteomes" id="UP001165079"/>
    </source>
</evidence>